<dbReference type="InterPro" id="IPR018957">
    <property type="entry name" value="Znf_C3HC4_RING-type"/>
</dbReference>
<feature type="region of interest" description="Disordered" evidence="5">
    <location>
        <begin position="87"/>
        <end position="115"/>
    </location>
</feature>
<accession>A0A8H4RNG8</accession>
<comment type="caution">
    <text evidence="8">The sequence shown here is derived from an EMBL/GenBank/DDBJ whole genome shotgun (WGS) entry which is preliminary data.</text>
</comment>
<evidence type="ECO:0000259" key="7">
    <source>
        <dbReference type="PROSITE" id="PS50089"/>
    </source>
</evidence>
<keyword evidence="2 4" id="KW-0863">Zinc-finger</keyword>
<evidence type="ECO:0000256" key="4">
    <source>
        <dbReference type="PROSITE-ProRule" id="PRU00175"/>
    </source>
</evidence>
<keyword evidence="9" id="KW-1185">Reference proteome</keyword>
<keyword evidence="1" id="KW-0479">Metal-binding</keyword>
<dbReference type="EMBL" id="JAAMPI010000344">
    <property type="protein sequence ID" value="KAF4632476.1"/>
    <property type="molecule type" value="Genomic_DNA"/>
</dbReference>
<dbReference type="Gene3D" id="3.30.40.10">
    <property type="entry name" value="Zinc/RING finger domain, C3HC4 (zinc finger)"/>
    <property type="match status" value="1"/>
</dbReference>
<feature type="compositionally biased region" description="Acidic residues" evidence="5">
    <location>
        <begin position="90"/>
        <end position="106"/>
    </location>
</feature>
<gene>
    <name evidence="8" type="ORF">G7Y89_g5653</name>
</gene>
<name>A0A8H4RNG8_9HELO</name>
<evidence type="ECO:0000256" key="3">
    <source>
        <dbReference type="ARBA" id="ARBA00022833"/>
    </source>
</evidence>
<dbReference type="InterPro" id="IPR013083">
    <property type="entry name" value="Znf_RING/FYVE/PHD"/>
</dbReference>
<dbReference type="GO" id="GO:0008270">
    <property type="term" value="F:zinc ion binding"/>
    <property type="evidence" value="ECO:0007669"/>
    <property type="project" value="UniProtKB-KW"/>
</dbReference>
<evidence type="ECO:0000256" key="6">
    <source>
        <dbReference type="SAM" id="Phobius"/>
    </source>
</evidence>
<evidence type="ECO:0000313" key="9">
    <source>
        <dbReference type="Proteomes" id="UP000566819"/>
    </source>
</evidence>
<dbReference type="SUPFAM" id="SSF57850">
    <property type="entry name" value="RING/U-box"/>
    <property type="match status" value="1"/>
</dbReference>
<sequence>MHASIVGQTVHDLARGTLYIIGTLCAVLCIRPYVRFLDVNFIPLSSFLVGIIELLCAHVLLRKNGVDIFDLWYFWRAARAPVFENKDAIPEEDSDSEEPDIDEREEEEHTGPLREPPYLMIKPIPPLPLDSGLLLPMVYYRIDCSERHVEKAVEKERPKAYTKFLNHLFKKVRLSGIPKEERECAICREQLETPTPGMPLDRMHRAVELRCGRQHVFGSSCIWEWMKEGRGHSNGPSCPYCRAKVELPSHIWNEKSAKVSAWVEHRQKFSNNLLLWLRNELSFRLYMSDHGFAVTDHEWIDILVYIILGLKASEAAQDLADTIGLAYVVVSFLNQEAPHSATLQARVDVNAVVVARWTSDELDRYVTSCIEDLITSASSLEYQGRRGSSLHRMDVEFLDNPHLRMFLEGDRHFSVEYWIFEARMACKAIEPLVDENHLIKTLLLERIKILMNSMRNNLTLVTAAQQVQILLKRMGQIVIKNERNFVLN</sequence>
<feature type="transmembrane region" description="Helical" evidence="6">
    <location>
        <begin position="41"/>
        <end position="61"/>
    </location>
</feature>
<dbReference type="PROSITE" id="PS50089">
    <property type="entry name" value="ZF_RING_2"/>
    <property type="match status" value="1"/>
</dbReference>
<protein>
    <recommendedName>
        <fullName evidence="7">RING-type domain-containing protein</fullName>
    </recommendedName>
</protein>
<evidence type="ECO:0000313" key="8">
    <source>
        <dbReference type="EMBL" id="KAF4632476.1"/>
    </source>
</evidence>
<dbReference type="Proteomes" id="UP000566819">
    <property type="component" value="Unassembled WGS sequence"/>
</dbReference>
<evidence type="ECO:0000256" key="1">
    <source>
        <dbReference type="ARBA" id="ARBA00022723"/>
    </source>
</evidence>
<reference evidence="8 9" key="1">
    <citation type="submission" date="2020-03" db="EMBL/GenBank/DDBJ databases">
        <title>Draft Genome Sequence of Cudoniella acicularis.</title>
        <authorList>
            <person name="Buettner E."/>
            <person name="Kellner H."/>
        </authorList>
    </citation>
    <scope>NUCLEOTIDE SEQUENCE [LARGE SCALE GENOMIC DNA]</scope>
    <source>
        <strain evidence="8 9">DSM 108380</strain>
    </source>
</reference>
<organism evidence="8 9">
    <name type="scientific">Cudoniella acicularis</name>
    <dbReference type="NCBI Taxonomy" id="354080"/>
    <lineage>
        <taxon>Eukaryota</taxon>
        <taxon>Fungi</taxon>
        <taxon>Dikarya</taxon>
        <taxon>Ascomycota</taxon>
        <taxon>Pezizomycotina</taxon>
        <taxon>Leotiomycetes</taxon>
        <taxon>Helotiales</taxon>
        <taxon>Tricladiaceae</taxon>
        <taxon>Cudoniella</taxon>
    </lineage>
</organism>
<dbReference type="Pfam" id="PF00097">
    <property type="entry name" value="zf-C3HC4"/>
    <property type="match status" value="1"/>
</dbReference>
<dbReference type="InterPro" id="IPR001841">
    <property type="entry name" value="Znf_RING"/>
</dbReference>
<proteinExistence type="predicted"/>
<dbReference type="OrthoDB" id="8062037at2759"/>
<keyword evidence="6" id="KW-0472">Membrane</keyword>
<keyword evidence="6" id="KW-1133">Transmembrane helix</keyword>
<feature type="transmembrane region" description="Helical" evidence="6">
    <location>
        <begin position="16"/>
        <end position="34"/>
    </location>
</feature>
<feature type="domain" description="RING-type" evidence="7">
    <location>
        <begin position="184"/>
        <end position="242"/>
    </location>
</feature>
<keyword evidence="3" id="KW-0862">Zinc</keyword>
<keyword evidence="6" id="KW-0812">Transmembrane</keyword>
<evidence type="ECO:0000256" key="5">
    <source>
        <dbReference type="SAM" id="MobiDB-lite"/>
    </source>
</evidence>
<dbReference type="AlphaFoldDB" id="A0A8H4RNG8"/>
<evidence type="ECO:0000256" key="2">
    <source>
        <dbReference type="ARBA" id="ARBA00022771"/>
    </source>
</evidence>